<comment type="caution">
    <text evidence="1">The sequence shown here is derived from an EMBL/GenBank/DDBJ whole genome shotgun (WGS) entry which is preliminary data.</text>
</comment>
<keyword evidence="2" id="KW-1185">Reference proteome</keyword>
<evidence type="ECO:0000313" key="1">
    <source>
        <dbReference type="EMBL" id="GAM39071.1"/>
    </source>
</evidence>
<dbReference type="PANTHER" id="PTHR37540:SF5">
    <property type="entry name" value="TRANSCRIPTION FACTOR DOMAIN-CONTAINING PROTEIN"/>
    <property type="match status" value="1"/>
</dbReference>
<reference evidence="2" key="1">
    <citation type="journal article" date="2015" name="Genome Announc.">
        <title>Draft genome sequence of Talaromyces cellulolyticus strain Y-94, a source of lignocellulosic biomass-degrading enzymes.</title>
        <authorList>
            <person name="Fujii T."/>
            <person name="Koike H."/>
            <person name="Sawayama S."/>
            <person name="Yano S."/>
            <person name="Inoue H."/>
        </authorList>
    </citation>
    <scope>NUCLEOTIDE SEQUENCE [LARGE SCALE GENOMIC DNA]</scope>
    <source>
        <strain evidence="2">Y-94</strain>
    </source>
</reference>
<dbReference type="Proteomes" id="UP000053095">
    <property type="component" value="Unassembled WGS sequence"/>
</dbReference>
<evidence type="ECO:0000313" key="2">
    <source>
        <dbReference type="Proteomes" id="UP000053095"/>
    </source>
</evidence>
<dbReference type="AlphaFoldDB" id="A0A6V8HCQ9"/>
<dbReference type="PANTHER" id="PTHR37540">
    <property type="entry name" value="TRANSCRIPTION FACTOR (ACR-2), PUTATIVE-RELATED-RELATED"/>
    <property type="match status" value="1"/>
</dbReference>
<organism evidence="1 2">
    <name type="scientific">Talaromyces pinophilus</name>
    <name type="common">Penicillium pinophilum</name>
    <dbReference type="NCBI Taxonomy" id="128442"/>
    <lineage>
        <taxon>Eukaryota</taxon>
        <taxon>Fungi</taxon>
        <taxon>Dikarya</taxon>
        <taxon>Ascomycota</taxon>
        <taxon>Pezizomycotina</taxon>
        <taxon>Eurotiomycetes</taxon>
        <taxon>Eurotiomycetidae</taxon>
        <taxon>Eurotiales</taxon>
        <taxon>Trichocomaceae</taxon>
        <taxon>Talaromyces</taxon>
        <taxon>Talaromyces sect. Talaromyces</taxon>
    </lineage>
</organism>
<protein>
    <submittedName>
        <fullName evidence="1">Uncharacterized protein</fullName>
    </submittedName>
</protein>
<name>A0A6V8HCQ9_TALPI</name>
<gene>
    <name evidence="1" type="ORF">TCE0_034f10316</name>
</gene>
<sequence length="370" mass="41468">MIPVTVLHPPLMSIKLVNATAWDDLNGPKPEISALTLFQRDIAENMVLDLIAEATGPNADSANSDVTLISLLSLLSFEIVNGDEVGYLRHKRNIHRLIDMRGGVDTIDVNLKICLLVIYQHEPVIKGFADSVPPSLDFITENETLIMSQPTDFKLMTFERGQAQFWDGKIGLSTIRLLSDFFQLVMLSIQYQQLSNLHPTQNEDMQRRLQIRIQWHFLRDNLIALNSIPVHIETDPPIDQILLYAISLFVSPSFAVDQAAIEEYITKLQSLLQKSNVLHLYHGPLPGALIWCLIIGARKSDETSSRQSGDPLTSVSSTRKWFFMQLIRITCPAALDDPVDVSRNIDMIVAGMDGVDCLARESYRSGMITG</sequence>
<proteinExistence type="predicted"/>
<accession>A0A6V8HCQ9</accession>
<dbReference type="EMBL" id="DF933830">
    <property type="protein sequence ID" value="GAM39071.1"/>
    <property type="molecule type" value="Genomic_DNA"/>
</dbReference>